<evidence type="ECO:0000256" key="1">
    <source>
        <dbReference type="ARBA" id="ARBA00004604"/>
    </source>
</evidence>
<comment type="function">
    <text evidence="9">S-adenosyl-L-methionine-dependent methyltransferase that specifically methylates the N(1) position of adenine in helix 25.1 in 25S rRNA. Required both for ribosomal 40S and 60S subunits biogenesis. Required for efficient pre-rRNA cleavage at site A2.</text>
</comment>
<evidence type="ECO:0000256" key="5">
    <source>
        <dbReference type="ARBA" id="ARBA00022679"/>
    </source>
</evidence>
<evidence type="ECO:0000313" key="12">
    <source>
        <dbReference type="Proteomes" id="UP000697127"/>
    </source>
</evidence>
<evidence type="ECO:0000256" key="3">
    <source>
        <dbReference type="ARBA" id="ARBA00022552"/>
    </source>
</evidence>
<dbReference type="GO" id="GO:0005730">
    <property type="term" value="C:nucleolus"/>
    <property type="evidence" value="ECO:0007669"/>
    <property type="project" value="UniProtKB-SubCell"/>
</dbReference>
<keyword evidence="6 9" id="KW-0949">S-adenosyl-L-methionine</keyword>
<organism evidence="11 12">
    <name type="scientific">Pichia californica</name>
    <dbReference type="NCBI Taxonomy" id="460514"/>
    <lineage>
        <taxon>Eukaryota</taxon>
        <taxon>Fungi</taxon>
        <taxon>Dikarya</taxon>
        <taxon>Ascomycota</taxon>
        <taxon>Saccharomycotina</taxon>
        <taxon>Pichiomycetes</taxon>
        <taxon>Pichiales</taxon>
        <taxon>Pichiaceae</taxon>
        <taxon>Pichia</taxon>
    </lineage>
</organism>
<evidence type="ECO:0000313" key="11">
    <source>
        <dbReference type="EMBL" id="KAG0687593.1"/>
    </source>
</evidence>
<keyword evidence="7 9" id="KW-0539">Nucleus</keyword>
<dbReference type="Gene3D" id="3.40.50.150">
    <property type="entry name" value="Vaccinia Virus protein VP39"/>
    <property type="match status" value="1"/>
</dbReference>
<dbReference type="PANTHER" id="PTHR12787">
    <property type="entry name" value="RIBOSOMAL RNA-PROCESSING PROTEIN 8"/>
    <property type="match status" value="1"/>
</dbReference>
<dbReference type="SUPFAM" id="SSF53335">
    <property type="entry name" value="S-adenosyl-L-methionine-dependent methyltransferases"/>
    <property type="match status" value="1"/>
</dbReference>
<dbReference type="AlphaFoldDB" id="A0A9P6WKW4"/>
<feature type="region of interest" description="Disordered" evidence="10">
    <location>
        <begin position="17"/>
        <end position="119"/>
    </location>
</feature>
<dbReference type="OrthoDB" id="10258825at2759"/>
<evidence type="ECO:0000256" key="7">
    <source>
        <dbReference type="ARBA" id="ARBA00023242"/>
    </source>
</evidence>
<proteinExistence type="inferred from homology"/>
<dbReference type="PANTHER" id="PTHR12787:SF0">
    <property type="entry name" value="RIBOSOMAL RNA-PROCESSING PROTEIN 8"/>
    <property type="match status" value="1"/>
</dbReference>
<dbReference type="Pfam" id="PF05148">
    <property type="entry name" value="Methyltransf_8"/>
    <property type="match status" value="2"/>
</dbReference>
<evidence type="ECO:0000256" key="2">
    <source>
        <dbReference type="ARBA" id="ARBA00006301"/>
    </source>
</evidence>
<evidence type="ECO:0000256" key="6">
    <source>
        <dbReference type="ARBA" id="ARBA00022691"/>
    </source>
</evidence>
<dbReference type="GO" id="GO:0016433">
    <property type="term" value="F:rRNA (adenine) methyltransferase activity"/>
    <property type="evidence" value="ECO:0007669"/>
    <property type="project" value="TreeGrafter"/>
</dbReference>
<reference evidence="11" key="1">
    <citation type="submission" date="2020-11" db="EMBL/GenBank/DDBJ databases">
        <title>Kefir isolates.</title>
        <authorList>
            <person name="Marcisauskas S."/>
            <person name="Kim Y."/>
            <person name="Blasche S."/>
        </authorList>
    </citation>
    <scope>NUCLEOTIDE SEQUENCE</scope>
    <source>
        <strain evidence="11">Olga-1</strain>
    </source>
</reference>
<keyword evidence="5 9" id="KW-0808">Transferase</keyword>
<evidence type="ECO:0000256" key="10">
    <source>
        <dbReference type="SAM" id="MobiDB-lite"/>
    </source>
</evidence>
<dbReference type="Gene3D" id="1.10.10.2150">
    <property type="entry name" value="Ribosomal RNA-processing protein 8, N-terminal domain"/>
    <property type="match status" value="1"/>
</dbReference>
<keyword evidence="4 9" id="KW-0489">Methyltransferase</keyword>
<comment type="subcellular location">
    <subcellularLocation>
        <location evidence="1 9">Nucleus</location>
        <location evidence="1 9">Nucleolus</location>
    </subcellularLocation>
</comment>
<keyword evidence="12" id="KW-1185">Reference proteome</keyword>
<dbReference type="InterPro" id="IPR042036">
    <property type="entry name" value="RRP8_N"/>
</dbReference>
<comment type="caution">
    <text evidence="11">The sequence shown here is derived from an EMBL/GenBank/DDBJ whole genome shotgun (WGS) entry which is preliminary data.</text>
</comment>
<gene>
    <name evidence="11" type="primary">RRP8</name>
    <name evidence="11" type="ORF">C6P40_002148</name>
</gene>
<name>A0A9P6WKW4_9ASCO</name>
<sequence length="408" mass="47261">MSLFEVEGWGLENRKVKAIEKKKRKRTDNNNDDVNEKEISGLGLDKSKIPKKEKMKNENENEKNELVKDKENYKDKKDKRDNKDKRDKKRSKDNEDNNEDIMNKKPKMDMPPPGMPDGIDPSKLTPLQRKMLFKLSGSRFRWINEQLYTTTSENALNMIKKQPELYEEYHKGFASQVESWPENPVDVFTRELVYRGVNKMINSPGGLPGVVINGQKTIVVSDMGCGEANLAIQIDSFMDNYKKNQKEALKKFKKQFGAGKDVSVKNFKLLFKIHSFDLKKINDKITVADIKNVPMLDESCSVVIFCLSLMGTNFLDFIKEASRILIKGGELWITEIKSRISDPKCKEFIKAIENLGFKLRNFDDGNKMFTKFEFYKPIKGIKKGNIEEVRGDRAEGEWLLKPCIYKRR</sequence>
<evidence type="ECO:0000256" key="9">
    <source>
        <dbReference type="RuleBase" id="RU365074"/>
    </source>
</evidence>
<dbReference type="FunFam" id="1.10.10.2150:FF:000001">
    <property type="entry name" value="Ribosomal RNA-processing protein 8"/>
    <property type="match status" value="1"/>
</dbReference>
<keyword evidence="3 9" id="KW-0698">rRNA processing</keyword>
<dbReference type="EC" id="2.1.1.-" evidence="9"/>
<dbReference type="GO" id="GO:0042273">
    <property type="term" value="P:ribosomal large subunit biogenesis"/>
    <property type="evidence" value="ECO:0007669"/>
    <property type="project" value="TreeGrafter"/>
</dbReference>
<dbReference type="InterPro" id="IPR007823">
    <property type="entry name" value="RRP8"/>
</dbReference>
<dbReference type="Proteomes" id="UP000697127">
    <property type="component" value="Unassembled WGS sequence"/>
</dbReference>
<protein>
    <recommendedName>
        <fullName evidence="8 9">Ribosomal RNA-processing protein 8</fullName>
        <ecNumber evidence="9">2.1.1.-</ecNumber>
    </recommendedName>
</protein>
<feature type="compositionally biased region" description="Basic and acidic residues" evidence="10">
    <location>
        <begin position="34"/>
        <end position="108"/>
    </location>
</feature>
<accession>A0A9P6WKW4</accession>
<evidence type="ECO:0000256" key="4">
    <source>
        <dbReference type="ARBA" id="ARBA00022603"/>
    </source>
</evidence>
<evidence type="ECO:0000256" key="8">
    <source>
        <dbReference type="ARBA" id="ARBA00076672"/>
    </source>
</evidence>
<dbReference type="EMBL" id="PUHW01000240">
    <property type="protein sequence ID" value="KAG0687593.1"/>
    <property type="molecule type" value="Genomic_DNA"/>
</dbReference>
<dbReference type="InterPro" id="IPR029063">
    <property type="entry name" value="SAM-dependent_MTases_sf"/>
</dbReference>
<comment type="similarity">
    <text evidence="2 9">Belongs to the methyltransferase superfamily. RRP8 family.</text>
</comment>